<comment type="similarity">
    <text evidence="1">Belongs to the SAPAP family.</text>
</comment>
<feature type="compositionally biased region" description="Basic and acidic residues" evidence="2">
    <location>
        <begin position="504"/>
        <end position="515"/>
    </location>
</feature>
<dbReference type="AlphaFoldDB" id="A0A060Y095"/>
<gene>
    <name evidence="3" type="ORF">GSONMT00052468001</name>
</gene>
<evidence type="ECO:0000313" key="4">
    <source>
        <dbReference type="Proteomes" id="UP000193380"/>
    </source>
</evidence>
<feature type="region of interest" description="Disordered" evidence="2">
    <location>
        <begin position="438"/>
        <end position="459"/>
    </location>
</feature>
<proteinExistence type="inferred from homology"/>
<dbReference type="PaxDb" id="8022-A0A060Y095"/>
<reference evidence="3" key="1">
    <citation type="journal article" date="2014" name="Nat. Commun.">
        <title>The rainbow trout genome provides novel insights into evolution after whole-genome duplication in vertebrates.</title>
        <authorList>
            <person name="Berthelot C."/>
            <person name="Brunet F."/>
            <person name="Chalopin D."/>
            <person name="Juanchich A."/>
            <person name="Bernard M."/>
            <person name="Noel B."/>
            <person name="Bento P."/>
            <person name="Da Silva C."/>
            <person name="Labadie K."/>
            <person name="Alberti A."/>
            <person name="Aury J.M."/>
            <person name="Louis A."/>
            <person name="Dehais P."/>
            <person name="Bardou P."/>
            <person name="Montfort J."/>
            <person name="Klopp C."/>
            <person name="Cabau C."/>
            <person name="Gaspin C."/>
            <person name="Thorgaard G.H."/>
            <person name="Boussaha M."/>
            <person name="Quillet E."/>
            <person name="Guyomard R."/>
            <person name="Galiana D."/>
            <person name="Bobe J."/>
            <person name="Volff J.N."/>
            <person name="Genet C."/>
            <person name="Wincker P."/>
            <person name="Jaillon O."/>
            <person name="Roest Crollius H."/>
            <person name="Guiguen Y."/>
        </authorList>
    </citation>
    <scope>NUCLEOTIDE SEQUENCE [LARGE SCALE GENOMIC DNA]</scope>
</reference>
<evidence type="ECO:0000313" key="3">
    <source>
        <dbReference type="EMBL" id="CDQ85146.1"/>
    </source>
</evidence>
<feature type="compositionally biased region" description="Gly residues" evidence="2">
    <location>
        <begin position="24"/>
        <end position="36"/>
    </location>
</feature>
<dbReference type="GO" id="GO:0098978">
    <property type="term" value="C:glutamatergic synapse"/>
    <property type="evidence" value="ECO:0007669"/>
    <property type="project" value="TreeGrafter"/>
</dbReference>
<feature type="compositionally biased region" description="Low complexity" evidence="2">
    <location>
        <begin position="520"/>
        <end position="535"/>
    </location>
</feature>
<feature type="region of interest" description="Disordered" evidence="2">
    <location>
        <begin position="491"/>
        <end position="590"/>
    </location>
</feature>
<feature type="compositionally biased region" description="Polar residues" evidence="2">
    <location>
        <begin position="491"/>
        <end position="502"/>
    </location>
</feature>
<dbReference type="GO" id="GO:0060090">
    <property type="term" value="F:molecular adaptor activity"/>
    <property type="evidence" value="ECO:0007669"/>
    <property type="project" value="TreeGrafter"/>
</dbReference>
<dbReference type="PANTHER" id="PTHR12353">
    <property type="entry name" value="DISKS LARGE-ASSOCIATED PROTEIN DAP SAP90/PSD-95-ASSOCIATED PROTEIN"/>
    <property type="match status" value="1"/>
</dbReference>
<name>A0A060Y095_ONCMY</name>
<dbReference type="Pfam" id="PF03359">
    <property type="entry name" value="GKAP"/>
    <property type="match status" value="1"/>
</dbReference>
<evidence type="ECO:0000256" key="1">
    <source>
        <dbReference type="ARBA" id="ARBA00008839"/>
    </source>
</evidence>
<dbReference type="GO" id="GO:0099572">
    <property type="term" value="C:postsynaptic specialization"/>
    <property type="evidence" value="ECO:0007669"/>
    <property type="project" value="TreeGrafter"/>
</dbReference>
<feature type="region of interest" description="Disordered" evidence="2">
    <location>
        <begin position="645"/>
        <end position="775"/>
    </location>
</feature>
<feature type="region of interest" description="Disordered" evidence="2">
    <location>
        <begin position="1"/>
        <end position="84"/>
    </location>
</feature>
<feature type="region of interest" description="Disordered" evidence="2">
    <location>
        <begin position="249"/>
        <end position="291"/>
    </location>
</feature>
<reference evidence="3" key="2">
    <citation type="submission" date="2014-03" db="EMBL/GenBank/DDBJ databases">
        <authorList>
            <person name="Genoscope - CEA"/>
        </authorList>
    </citation>
    <scope>NUCLEOTIDE SEQUENCE</scope>
</reference>
<organism evidence="3 4">
    <name type="scientific">Oncorhynchus mykiss</name>
    <name type="common">Rainbow trout</name>
    <name type="synonym">Salmo gairdneri</name>
    <dbReference type="NCBI Taxonomy" id="8022"/>
    <lineage>
        <taxon>Eukaryota</taxon>
        <taxon>Metazoa</taxon>
        <taxon>Chordata</taxon>
        <taxon>Craniata</taxon>
        <taxon>Vertebrata</taxon>
        <taxon>Euteleostomi</taxon>
        <taxon>Actinopterygii</taxon>
        <taxon>Neopterygii</taxon>
        <taxon>Teleostei</taxon>
        <taxon>Protacanthopterygii</taxon>
        <taxon>Salmoniformes</taxon>
        <taxon>Salmonidae</taxon>
        <taxon>Salmoninae</taxon>
        <taxon>Oncorhynchus</taxon>
    </lineage>
</organism>
<protein>
    <recommendedName>
        <fullName evidence="5">Disks large-associated protein 4-like</fullName>
    </recommendedName>
</protein>
<dbReference type="Proteomes" id="UP000193380">
    <property type="component" value="Unassembled WGS sequence"/>
</dbReference>
<evidence type="ECO:0000256" key="2">
    <source>
        <dbReference type="SAM" id="MobiDB-lite"/>
    </source>
</evidence>
<dbReference type="GO" id="GO:0023052">
    <property type="term" value="P:signaling"/>
    <property type="evidence" value="ECO:0007669"/>
    <property type="project" value="InterPro"/>
</dbReference>
<dbReference type="EMBL" id="FR906681">
    <property type="protein sequence ID" value="CDQ85146.1"/>
    <property type="molecule type" value="Genomic_DNA"/>
</dbReference>
<accession>A0A060Y095</accession>
<dbReference type="InterPro" id="IPR005026">
    <property type="entry name" value="SAPAP"/>
</dbReference>
<feature type="compositionally biased region" description="Polar residues" evidence="2">
    <location>
        <begin position="276"/>
        <end position="285"/>
    </location>
</feature>
<feature type="compositionally biased region" description="Polar residues" evidence="2">
    <location>
        <begin position="681"/>
        <end position="712"/>
    </location>
</feature>
<sequence length="819" mass="88769">MCSVQKLFAKSQSMDGHNLKGVNGRSGTGSGSGGTSSGTEDSGKRDRRAKSKDRGGAKSDGGGTGKRRPRSNMSGYWSSDDLDNADLSNYRNPIAMTLGRPTTHATQHTTHGITYDAQQGALQQQQGQQSRYVVHSGYNTISSSKSSNEVMKYQQMLAGPGVNTNDFIKGGSWSTLTLGQPRQVLQKGHSATLDRSMLKSKSCQQELACHYLQVGRQGDWSSTLGRSGGGGANEIPCRRMRSGSYVKAMGDLEDSDDSDGSPKPSPKMAARRQSYLRATQQSLSDQLPPRKGTLSVLKDHHNHMTSAICLPSLRELSTNRSLDNLDCLGDPVRGSLFPRWDDEDFSQGGGCSTLGRSSYMGQVRDCPQEAGLRVTLQDLEMISQCYDDSCSESAFRESHTLSHSHSQAVEPPDLPMPTCFRSRSHSYLRAIQAGCSQDDDTASVDSDSPPPTATTVHTYSTSTVSTCITTCKKPAPPPVPPRTTSKPYISVTVQSSTESAQDTYLDHQSERDRRSKTITSQSSQAHSNSSDSLDSTRANSLARGIPWPIPVPIATPREPLTTTTVHHTTTGTDTNDSQREPLKTTGTNRGNLMAEEPLVDIVPRRKLSSIGIQVDCIQEEVQRVETPTPPLARFQSIGIQADDGWHLSRSSNMTSKQETDSDTQDLPVISHAKPAPEKKSMVNNACQSMDSPPSGDQFSQGNGSNPTADTSTSPPPLRQFLNRSTTRSSSDSFAESLDPALDPSFLPPPDPWLESGNENGGSGNPNAVPPPGPACRRDGHWFLKLLQAETGRMEGWCQQMEQETKDNQLSEEGKTHFSI</sequence>
<feature type="compositionally biased region" description="Polar residues" evidence="2">
    <location>
        <begin position="721"/>
        <end position="733"/>
    </location>
</feature>
<dbReference type="STRING" id="8022.A0A060Y095"/>
<evidence type="ECO:0008006" key="5">
    <source>
        <dbReference type="Google" id="ProtNLM"/>
    </source>
</evidence>
<feature type="compositionally biased region" description="Low complexity" evidence="2">
    <location>
        <begin position="561"/>
        <end position="574"/>
    </location>
</feature>
<dbReference type="PANTHER" id="PTHR12353:SF19">
    <property type="entry name" value="DISKS LARGE-ASSOCIATED PROTEIN 4"/>
    <property type="match status" value="1"/>
</dbReference>